<gene>
    <name evidence="2" type="ORF">QJS10_CPB22g01302</name>
</gene>
<evidence type="ECO:0000256" key="1">
    <source>
        <dbReference type="SAM" id="SignalP"/>
    </source>
</evidence>
<feature type="chain" id="PRO_5043832719" evidence="1">
    <location>
        <begin position="19"/>
        <end position="49"/>
    </location>
</feature>
<keyword evidence="1" id="KW-0732">Signal</keyword>
<reference evidence="2" key="2">
    <citation type="submission" date="2023-06" db="EMBL/GenBank/DDBJ databases">
        <authorList>
            <person name="Ma L."/>
            <person name="Liu K.-W."/>
            <person name="Li Z."/>
            <person name="Hsiao Y.-Y."/>
            <person name="Qi Y."/>
            <person name="Fu T."/>
            <person name="Tang G."/>
            <person name="Zhang D."/>
            <person name="Sun W.-H."/>
            <person name="Liu D.-K."/>
            <person name="Li Y."/>
            <person name="Chen G.-Z."/>
            <person name="Liu X.-D."/>
            <person name="Liao X.-Y."/>
            <person name="Jiang Y.-T."/>
            <person name="Yu X."/>
            <person name="Hao Y."/>
            <person name="Huang J."/>
            <person name="Zhao X.-W."/>
            <person name="Ke S."/>
            <person name="Chen Y.-Y."/>
            <person name="Wu W.-L."/>
            <person name="Hsu J.-L."/>
            <person name="Lin Y.-F."/>
            <person name="Huang M.-D."/>
            <person name="Li C.-Y."/>
            <person name="Huang L."/>
            <person name="Wang Z.-W."/>
            <person name="Zhao X."/>
            <person name="Zhong W.-Y."/>
            <person name="Peng D.-H."/>
            <person name="Ahmad S."/>
            <person name="Lan S."/>
            <person name="Zhang J.-S."/>
            <person name="Tsai W.-C."/>
            <person name="Van De Peer Y."/>
            <person name="Liu Z.-J."/>
        </authorList>
    </citation>
    <scope>NUCLEOTIDE SEQUENCE</scope>
    <source>
        <strain evidence="2">CP</strain>
        <tissue evidence="2">Leaves</tissue>
    </source>
</reference>
<accession>A0AAV9C291</accession>
<sequence>MTFFVLLLGSLYIVPWNSITKDMNQKKNKLGLDFAVRRGYSDIVMDPIN</sequence>
<name>A0AAV9C291_ACOCL</name>
<evidence type="ECO:0000313" key="2">
    <source>
        <dbReference type="EMBL" id="KAK1283005.1"/>
    </source>
</evidence>
<protein>
    <submittedName>
        <fullName evidence="2">Uncharacterized protein</fullName>
    </submittedName>
</protein>
<keyword evidence="3" id="KW-1185">Reference proteome</keyword>
<evidence type="ECO:0000313" key="3">
    <source>
        <dbReference type="Proteomes" id="UP001180020"/>
    </source>
</evidence>
<feature type="signal peptide" evidence="1">
    <location>
        <begin position="1"/>
        <end position="18"/>
    </location>
</feature>
<organism evidence="2 3">
    <name type="scientific">Acorus calamus</name>
    <name type="common">Sweet flag</name>
    <dbReference type="NCBI Taxonomy" id="4465"/>
    <lineage>
        <taxon>Eukaryota</taxon>
        <taxon>Viridiplantae</taxon>
        <taxon>Streptophyta</taxon>
        <taxon>Embryophyta</taxon>
        <taxon>Tracheophyta</taxon>
        <taxon>Spermatophyta</taxon>
        <taxon>Magnoliopsida</taxon>
        <taxon>Liliopsida</taxon>
        <taxon>Acoraceae</taxon>
        <taxon>Acorus</taxon>
    </lineage>
</organism>
<dbReference type="Proteomes" id="UP001180020">
    <property type="component" value="Unassembled WGS sequence"/>
</dbReference>
<dbReference type="EMBL" id="JAUJYO010000022">
    <property type="protein sequence ID" value="KAK1283005.1"/>
    <property type="molecule type" value="Genomic_DNA"/>
</dbReference>
<reference evidence="2" key="1">
    <citation type="journal article" date="2023" name="Nat. Commun.">
        <title>Diploid and tetraploid genomes of Acorus and the evolution of monocots.</title>
        <authorList>
            <person name="Ma L."/>
            <person name="Liu K.W."/>
            <person name="Li Z."/>
            <person name="Hsiao Y.Y."/>
            <person name="Qi Y."/>
            <person name="Fu T."/>
            <person name="Tang G.D."/>
            <person name="Zhang D."/>
            <person name="Sun W.H."/>
            <person name="Liu D.K."/>
            <person name="Li Y."/>
            <person name="Chen G.Z."/>
            <person name="Liu X.D."/>
            <person name="Liao X.Y."/>
            <person name="Jiang Y.T."/>
            <person name="Yu X."/>
            <person name="Hao Y."/>
            <person name="Huang J."/>
            <person name="Zhao X.W."/>
            <person name="Ke S."/>
            <person name="Chen Y.Y."/>
            <person name="Wu W.L."/>
            <person name="Hsu J.L."/>
            <person name="Lin Y.F."/>
            <person name="Huang M.D."/>
            <person name="Li C.Y."/>
            <person name="Huang L."/>
            <person name="Wang Z.W."/>
            <person name="Zhao X."/>
            <person name="Zhong W.Y."/>
            <person name="Peng D.H."/>
            <person name="Ahmad S."/>
            <person name="Lan S."/>
            <person name="Zhang J.S."/>
            <person name="Tsai W.C."/>
            <person name="Van de Peer Y."/>
            <person name="Liu Z.J."/>
        </authorList>
    </citation>
    <scope>NUCLEOTIDE SEQUENCE</scope>
    <source>
        <strain evidence="2">CP</strain>
    </source>
</reference>
<proteinExistence type="predicted"/>
<comment type="caution">
    <text evidence="2">The sequence shown here is derived from an EMBL/GenBank/DDBJ whole genome shotgun (WGS) entry which is preliminary data.</text>
</comment>
<dbReference type="AlphaFoldDB" id="A0AAV9C291"/>